<organism evidence="10 11">
    <name type="scientific">Vespula maculifrons</name>
    <name type="common">Eastern yellow jacket</name>
    <name type="synonym">Wasp</name>
    <dbReference type="NCBI Taxonomy" id="7453"/>
    <lineage>
        <taxon>Eukaryota</taxon>
        <taxon>Metazoa</taxon>
        <taxon>Ecdysozoa</taxon>
        <taxon>Arthropoda</taxon>
        <taxon>Hexapoda</taxon>
        <taxon>Insecta</taxon>
        <taxon>Pterygota</taxon>
        <taxon>Neoptera</taxon>
        <taxon>Endopterygota</taxon>
        <taxon>Hymenoptera</taxon>
        <taxon>Apocrita</taxon>
        <taxon>Aculeata</taxon>
        <taxon>Vespoidea</taxon>
        <taxon>Vespidae</taxon>
        <taxon>Vespinae</taxon>
        <taxon>Vespula</taxon>
    </lineage>
</organism>
<dbReference type="Proteomes" id="UP001607303">
    <property type="component" value="Unassembled WGS sequence"/>
</dbReference>
<evidence type="ECO:0000256" key="5">
    <source>
        <dbReference type="ARBA" id="ARBA00023136"/>
    </source>
</evidence>
<proteinExistence type="predicted"/>
<keyword evidence="4 9" id="KW-1133">Transmembrane helix</keyword>
<evidence type="ECO:0000256" key="6">
    <source>
        <dbReference type="ARBA" id="ARBA00023170"/>
    </source>
</evidence>
<feature type="transmembrane region" description="Helical" evidence="9">
    <location>
        <begin position="269"/>
        <end position="287"/>
    </location>
</feature>
<keyword evidence="11" id="KW-1185">Reference proteome</keyword>
<accession>A0ABD2CG58</accession>
<keyword evidence="3 9" id="KW-0812">Transmembrane</keyword>
<keyword evidence="7" id="KW-0325">Glycoprotein</keyword>
<feature type="transmembrane region" description="Helical" evidence="9">
    <location>
        <begin position="446"/>
        <end position="472"/>
    </location>
</feature>
<evidence type="ECO:0000256" key="3">
    <source>
        <dbReference type="ARBA" id="ARBA00022692"/>
    </source>
</evidence>
<reference evidence="10 11" key="1">
    <citation type="journal article" date="2024" name="Ann. Entomol. Soc. Am.">
        <title>Genomic analyses of the southern and eastern yellowjacket wasps (Hymenoptera: Vespidae) reveal evolutionary signatures of social life.</title>
        <authorList>
            <person name="Catto M.A."/>
            <person name="Caine P.B."/>
            <person name="Orr S.E."/>
            <person name="Hunt B.G."/>
            <person name="Goodisman M.A.D."/>
        </authorList>
    </citation>
    <scope>NUCLEOTIDE SEQUENCE [LARGE SCALE GENOMIC DNA]</scope>
    <source>
        <strain evidence="10">232</strain>
        <tissue evidence="10">Head and thorax</tissue>
    </source>
</reference>
<evidence type="ECO:0000256" key="2">
    <source>
        <dbReference type="ARBA" id="ARBA00022475"/>
    </source>
</evidence>
<evidence type="ECO:0000256" key="8">
    <source>
        <dbReference type="SAM" id="Coils"/>
    </source>
</evidence>
<keyword evidence="5 9" id="KW-0472">Membrane</keyword>
<evidence type="ECO:0000256" key="1">
    <source>
        <dbReference type="ARBA" id="ARBA00004651"/>
    </source>
</evidence>
<dbReference type="PANTHER" id="PTHR42643:SF24">
    <property type="entry name" value="IONOTROPIC RECEPTOR 60A"/>
    <property type="match status" value="1"/>
</dbReference>
<keyword evidence="2" id="KW-1003">Cell membrane</keyword>
<dbReference type="SUPFAM" id="SSF53850">
    <property type="entry name" value="Periplasmic binding protein-like II"/>
    <property type="match status" value="1"/>
</dbReference>
<comment type="subcellular location">
    <subcellularLocation>
        <location evidence="1">Cell membrane</location>
        <topology evidence="1">Multi-pass membrane protein</topology>
    </subcellularLocation>
</comment>
<keyword evidence="6" id="KW-0675">Receptor</keyword>
<dbReference type="Gene3D" id="1.10.287.70">
    <property type="match status" value="1"/>
</dbReference>
<keyword evidence="8" id="KW-0175">Coiled coil</keyword>
<protein>
    <submittedName>
        <fullName evidence="10">Uncharacterized protein</fullName>
    </submittedName>
</protein>
<evidence type="ECO:0000313" key="11">
    <source>
        <dbReference type="Proteomes" id="UP001607303"/>
    </source>
</evidence>
<gene>
    <name evidence="10" type="ORF">V1477_007972</name>
</gene>
<dbReference type="AlphaFoldDB" id="A0ABD2CG58"/>
<evidence type="ECO:0000256" key="7">
    <source>
        <dbReference type="ARBA" id="ARBA00023180"/>
    </source>
</evidence>
<evidence type="ECO:0000256" key="4">
    <source>
        <dbReference type="ARBA" id="ARBA00022989"/>
    </source>
</evidence>
<dbReference type="PANTHER" id="PTHR42643">
    <property type="entry name" value="IONOTROPIC RECEPTOR 20A-RELATED"/>
    <property type="match status" value="1"/>
</dbReference>
<feature type="transmembrane region" description="Helical" evidence="9">
    <location>
        <begin position="189"/>
        <end position="216"/>
    </location>
</feature>
<dbReference type="Gene3D" id="3.40.190.10">
    <property type="entry name" value="Periplasmic binding protein-like II"/>
    <property type="match status" value="1"/>
</dbReference>
<evidence type="ECO:0000313" key="10">
    <source>
        <dbReference type="EMBL" id="KAL2743714.1"/>
    </source>
</evidence>
<name>A0ABD2CG58_VESMC</name>
<sequence>MTQLVCEERSPMIVRVSLILALLQYIFDNGLAASGLIWDKYQQNFVQLYSIPRFAALNAEVQARRRRPELYEFHREPIRVAYYQDPHVVMFYENNTKIRGISGETWTLLADYLNFTLIPVKSSSNTFGELLKDGTYDGLMGIFKRNETDVILRTGLYRFRKKDMDYTVPIYGTGYNLLIRPKWQYNNMWLIAMFSINTWYFIISLFVILSLSGYYAQKIPEINTKENKIKLNFNLSDHIFHTFAMMCSQGYLPTDYLDKFKILSTSKNIFSWLIFLTFSSHLIYRMTNREVIPPFKDLTDLLSNTNYIVLSFRGSMIYESFEKQIEKLMNDNPKWENRVQFMNDEREIYKTACENEDKYAIFEVHDTFTVISRFVCTLIPVGKLYYKTWISFGIQKYLPYKRTIDVALIKMQEVGLVDCLKERWLLTKLDNKENSPFKKIDFDQTYVIFCILTIGIFAAILVLAIEHIVFFYESKLNTTGKRVKRKTLKSLIK</sequence>
<comment type="caution">
    <text evidence="10">The sequence shown here is derived from an EMBL/GenBank/DDBJ whole genome shotgun (WGS) entry which is preliminary data.</text>
</comment>
<dbReference type="GO" id="GO:0005886">
    <property type="term" value="C:plasma membrane"/>
    <property type="evidence" value="ECO:0007669"/>
    <property type="project" value="UniProtKB-SubCell"/>
</dbReference>
<dbReference type="InterPro" id="IPR052192">
    <property type="entry name" value="Insect_Ionotropic_Sensory_Rcpt"/>
</dbReference>
<dbReference type="EMBL" id="JAYRBN010000054">
    <property type="protein sequence ID" value="KAL2743714.1"/>
    <property type="molecule type" value="Genomic_DNA"/>
</dbReference>
<feature type="coiled-coil region" evidence="8">
    <location>
        <begin position="318"/>
        <end position="345"/>
    </location>
</feature>
<evidence type="ECO:0000256" key="9">
    <source>
        <dbReference type="SAM" id="Phobius"/>
    </source>
</evidence>